<proteinExistence type="predicted"/>
<feature type="non-terminal residue" evidence="1">
    <location>
        <position position="68"/>
    </location>
</feature>
<comment type="caution">
    <text evidence="1">The sequence shown here is derived from an EMBL/GenBank/DDBJ whole genome shotgun (WGS) entry which is preliminary data.</text>
</comment>
<protein>
    <submittedName>
        <fullName evidence="1">Uncharacterized protein</fullName>
    </submittedName>
</protein>
<dbReference type="AlphaFoldDB" id="A0AAE0TKU5"/>
<organism evidence="1 2">
    <name type="scientific">Potamilus streckersoni</name>
    <dbReference type="NCBI Taxonomy" id="2493646"/>
    <lineage>
        <taxon>Eukaryota</taxon>
        <taxon>Metazoa</taxon>
        <taxon>Spiralia</taxon>
        <taxon>Lophotrochozoa</taxon>
        <taxon>Mollusca</taxon>
        <taxon>Bivalvia</taxon>
        <taxon>Autobranchia</taxon>
        <taxon>Heteroconchia</taxon>
        <taxon>Palaeoheterodonta</taxon>
        <taxon>Unionida</taxon>
        <taxon>Unionoidea</taxon>
        <taxon>Unionidae</taxon>
        <taxon>Ambleminae</taxon>
        <taxon>Lampsilini</taxon>
        <taxon>Potamilus</taxon>
    </lineage>
</organism>
<name>A0AAE0TKU5_9BIVA</name>
<gene>
    <name evidence="1" type="ORF">CHS0354_011055</name>
</gene>
<dbReference type="Proteomes" id="UP001195483">
    <property type="component" value="Unassembled WGS sequence"/>
</dbReference>
<keyword evidence="2" id="KW-1185">Reference proteome</keyword>
<evidence type="ECO:0000313" key="1">
    <source>
        <dbReference type="EMBL" id="KAK3612337.1"/>
    </source>
</evidence>
<sequence length="68" mass="7236">MRRFSQSCAVSGNAEVQSELRCLWQCGGSVRVALSLAMRRFSQSCAVSGNAEVLLVVIGNTLGKCTAK</sequence>
<reference evidence="1" key="2">
    <citation type="journal article" date="2021" name="Genome Biol. Evol.">
        <title>Developing a high-quality reference genome for a parasitic bivalve with doubly uniparental inheritance (Bivalvia: Unionida).</title>
        <authorList>
            <person name="Smith C.H."/>
        </authorList>
    </citation>
    <scope>NUCLEOTIDE SEQUENCE</scope>
    <source>
        <strain evidence="1">CHS0354</strain>
        <tissue evidence="1">Mantle</tissue>
    </source>
</reference>
<evidence type="ECO:0000313" key="2">
    <source>
        <dbReference type="Proteomes" id="UP001195483"/>
    </source>
</evidence>
<reference evidence="1" key="3">
    <citation type="submission" date="2023-05" db="EMBL/GenBank/DDBJ databases">
        <authorList>
            <person name="Smith C.H."/>
        </authorList>
    </citation>
    <scope>NUCLEOTIDE SEQUENCE</scope>
    <source>
        <strain evidence="1">CHS0354</strain>
        <tissue evidence="1">Mantle</tissue>
    </source>
</reference>
<reference evidence="1" key="1">
    <citation type="journal article" date="2021" name="Genome Biol. Evol.">
        <title>A High-Quality Reference Genome for a Parasitic Bivalve with Doubly Uniparental Inheritance (Bivalvia: Unionida).</title>
        <authorList>
            <person name="Smith C.H."/>
        </authorList>
    </citation>
    <scope>NUCLEOTIDE SEQUENCE</scope>
    <source>
        <strain evidence="1">CHS0354</strain>
    </source>
</reference>
<accession>A0AAE0TKU5</accession>
<dbReference type="EMBL" id="JAEAOA010000686">
    <property type="protein sequence ID" value="KAK3612337.1"/>
    <property type="molecule type" value="Genomic_DNA"/>
</dbReference>